<dbReference type="Pfam" id="PF20431">
    <property type="entry name" value="E_motif"/>
    <property type="match status" value="1"/>
</dbReference>
<dbReference type="OMA" id="SQCGLVH"/>
<evidence type="ECO:0000313" key="3">
    <source>
        <dbReference type="EMBL" id="OVA03279.1"/>
    </source>
</evidence>
<dbReference type="OrthoDB" id="185373at2759"/>
<dbReference type="PROSITE" id="PS51375">
    <property type="entry name" value="PPR"/>
    <property type="match status" value="4"/>
</dbReference>
<dbReference type="SUPFAM" id="SSF48452">
    <property type="entry name" value="TPR-like"/>
    <property type="match status" value="1"/>
</dbReference>
<keyword evidence="4" id="KW-1185">Reference proteome</keyword>
<dbReference type="InterPro" id="IPR002885">
    <property type="entry name" value="PPR_rpt"/>
</dbReference>
<dbReference type="InterPro" id="IPR046848">
    <property type="entry name" value="E_motif"/>
</dbReference>
<protein>
    <submittedName>
        <fullName evidence="3">Pentatricopeptide repeat</fullName>
    </submittedName>
</protein>
<dbReference type="GO" id="GO:0009451">
    <property type="term" value="P:RNA modification"/>
    <property type="evidence" value="ECO:0007669"/>
    <property type="project" value="InterPro"/>
</dbReference>
<evidence type="ECO:0000313" key="4">
    <source>
        <dbReference type="Proteomes" id="UP000195402"/>
    </source>
</evidence>
<dbReference type="AlphaFoldDB" id="A0A200PYG3"/>
<accession>A0A200PYG3</accession>
<dbReference type="FunFam" id="1.25.40.10:FF:000345">
    <property type="entry name" value="Pentatricopeptide repeat-containing protein"/>
    <property type="match status" value="1"/>
</dbReference>
<dbReference type="EMBL" id="MVGT01003740">
    <property type="protein sequence ID" value="OVA03279.1"/>
    <property type="molecule type" value="Genomic_DNA"/>
</dbReference>
<dbReference type="FunFam" id="1.25.40.10:FF:001746">
    <property type="entry name" value="Pentatricopeptide repeat-containing protein mitochondrial"/>
    <property type="match status" value="1"/>
</dbReference>
<name>A0A200PYG3_MACCD</name>
<dbReference type="GO" id="GO:0003723">
    <property type="term" value="F:RNA binding"/>
    <property type="evidence" value="ECO:0007669"/>
    <property type="project" value="InterPro"/>
</dbReference>
<feature type="repeat" description="PPR" evidence="2">
    <location>
        <begin position="230"/>
        <end position="264"/>
    </location>
</feature>
<evidence type="ECO:0000256" key="2">
    <source>
        <dbReference type="PROSITE-ProRule" id="PRU00708"/>
    </source>
</evidence>
<dbReference type="InterPro" id="IPR011990">
    <property type="entry name" value="TPR-like_helical_dom_sf"/>
</dbReference>
<feature type="repeat" description="PPR" evidence="2">
    <location>
        <begin position="52"/>
        <end position="86"/>
    </location>
</feature>
<comment type="caution">
    <text evidence="3">The sequence shown here is derived from an EMBL/GenBank/DDBJ whole genome shotgun (WGS) entry which is preliminary data.</text>
</comment>
<proteinExistence type="predicted"/>
<dbReference type="NCBIfam" id="TIGR00756">
    <property type="entry name" value="PPR"/>
    <property type="match status" value="2"/>
</dbReference>
<dbReference type="Proteomes" id="UP000195402">
    <property type="component" value="Unassembled WGS sequence"/>
</dbReference>
<dbReference type="InParanoid" id="A0A200PYG3"/>
<dbReference type="InterPro" id="IPR046960">
    <property type="entry name" value="PPR_At4g14850-like_plant"/>
</dbReference>
<dbReference type="Pfam" id="PF01535">
    <property type="entry name" value="PPR"/>
    <property type="match status" value="7"/>
</dbReference>
<dbReference type="Pfam" id="PF13041">
    <property type="entry name" value="PPR_2"/>
    <property type="match status" value="2"/>
</dbReference>
<sequence>MKELKQIQALITKIGLINHYFILPKLITFSALSTSGSLDYAQQIFEETSMKDPFLCNTMIRAYSHSVFPIKAIHLYNQMHRLNVKSDNFTYPFVLKACAKVSSTDDNIYNNNLSGFTVVKKGAEIHGRTLKLGFDGYQFVQNSLIYMYSQCGYLDLARFIFNEMSEKTIASWNTMIAAYDRINDFESANSLLQLIPEKNVVSWNTLIGRYVKLGDIKASRKVFEEMLERDAVSWNSMIAGYVQIKDYKGALELFGEMQVNRVEPTEITLISVLGACAETGSLVIGKEIHEFLKVNEFKIEGFLGGALVDMYAKCGNLNSAREVFNGMKMKHVSCWNSMIMALAVHGYCEEALELFSVMEMRQNEAKPNRITFIGVLIACSHKGLVEEGREFFRRMIEEYRIRPDMKHYGCMVDLLSRWGLLDEAYQIIKTMPFDANSVLWRTLLGACRVHGNVELAEEAFRKLAELEPLSDGDFVLLSNIYAESERWEDVERIRKEMIDFGVSKRPGSSHIHTLNN</sequence>
<dbReference type="Gene3D" id="1.25.40.10">
    <property type="entry name" value="Tetratricopeptide repeat domain"/>
    <property type="match status" value="4"/>
</dbReference>
<evidence type="ECO:0000256" key="1">
    <source>
        <dbReference type="ARBA" id="ARBA00022737"/>
    </source>
</evidence>
<feature type="repeat" description="PPR" evidence="2">
    <location>
        <begin position="199"/>
        <end position="229"/>
    </location>
</feature>
<reference evidence="3 4" key="1">
    <citation type="journal article" date="2017" name="Mol. Plant">
        <title>The Genome of Medicinal Plant Macleaya cordata Provides New Insights into Benzylisoquinoline Alkaloids Metabolism.</title>
        <authorList>
            <person name="Liu X."/>
            <person name="Liu Y."/>
            <person name="Huang P."/>
            <person name="Ma Y."/>
            <person name="Qing Z."/>
            <person name="Tang Q."/>
            <person name="Cao H."/>
            <person name="Cheng P."/>
            <person name="Zheng Y."/>
            <person name="Yuan Z."/>
            <person name="Zhou Y."/>
            <person name="Liu J."/>
            <person name="Tang Z."/>
            <person name="Zhuo Y."/>
            <person name="Zhang Y."/>
            <person name="Yu L."/>
            <person name="Huang J."/>
            <person name="Yang P."/>
            <person name="Peng Q."/>
            <person name="Zhang J."/>
            <person name="Jiang W."/>
            <person name="Zhang Z."/>
            <person name="Lin K."/>
            <person name="Ro D.K."/>
            <person name="Chen X."/>
            <person name="Xiong X."/>
            <person name="Shang Y."/>
            <person name="Huang S."/>
            <person name="Zeng J."/>
        </authorList>
    </citation>
    <scope>NUCLEOTIDE SEQUENCE [LARGE SCALE GENOMIC DNA]</scope>
    <source>
        <strain evidence="4">cv. BLH2017</strain>
        <tissue evidence="3">Root</tissue>
    </source>
</reference>
<dbReference type="PANTHER" id="PTHR47926">
    <property type="entry name" value="PENTATRICOPEPTIDE REPEAT-CONTAINING PROTEIN"/>
    <property type="match status" value="1"/>
</dbReference>
<dbReference type="PANTHER" id="PTHR47926:SF344">
    <property type="entry name" value="OS07G0636900 PROTEIN"/>
    <property type="match status" value="1"/>
</dbReference>
<feature type="repeat" description="PPR" evidence="2">
    <location>
        <begin position="331"/>
        <end position="367"/>
    </location>
</feature>
<gene>
    <name evidence="3" type="ORF">BVC80_8609g6</name>
</gene>
<organism evidence="3 4">
    <name type="scientific">Macleaya cordata</name>
    <name type="common">Five-seeded plume-poppy</name>
    <name type="synonym">Bocconia cordata</name>
    <dbReference type="NCBI Taxonomy" id="56857"/>
    <lineage>
        <taxon>Eukaryota</taxon>
        <taxon>Viridiplantae</taxon>
        <taxon>Streptophyta</taxon>
        <taxon>Embryophyta</taxon>
        <taxon>Tracheophyta</taxon>
        <taxon>Spermatophyta</taxon>
        <taxon>Magnoliopsida</taxon>
        <taxon>Ranunculales</taxon>
        <taxon>Papaveraceae</taxon>
        <taxon>Papaveroideae</taxon>
        <taxon>Macleaya</taxon>
    </lineage>
</organism>
<keyword evidence="1" id="KW-0677">Repeat</keyword>